<gene>
    <name evidence="1" type="ORF">QHT84_10985</name>
</gene>
<protein>
    <submittedName>
        <fullName evidence="1">RteC domain-containing protein</fullName>
    </submittedName>
</protein>
<dbReference type="RefSeq" id="WP_283239615.1">
    <property type="nucleotide sequence ID" value="NZ_JASGBP010000007.1"/>
</dbReference>
<dbReference type="InterPro" id="IPR018534">
    <property type="entry name" value="Tet_reg_excision_RteC"/>
</dbReference>
<organism evidence="1 2">
    <name type="scientific">Flavobacterium sedimenticola</name>
    <dbReference type="NCBI Taxonomy" id="3043286"/>
    <lineage>
        <taxon>Bacteria</taxon>
        <taxon>Pseudomonadati</taxon>
        <taxon>Bacteroidota</taxon>
        <taxon>Flavobacteriia</taxon>
        <taxon>Flavobacteriales</taxon>
        <taxon>Flavobacteriaceae</taxon>
        <taxon>Flavobacterium</taxon>
    </lineage>
</organism>
<keyword evidence="2" id="KW-1185">Reference proteome</keyword>
<reference evidence="1 2" key="1">
    <citation type="submission" date="2023-05" db="EMBL/GenBank/DDBJ databases">
        <title>Flavobacterium sedimenti sp. nov., isolated from the sediment.</title>
        <authorList>
            <person name="Wu N."/>
        </authorList>
    </citation>
    <scope>NUCLEOTIDE SEQUENCE [LARGE SCALE GENOMIC DNA]</scope>
    <source>
        <strain evidence="1 2">YZ-48</strain>
    </source>
</reference>
<dbReference type="Pfam" id="PF09357">
    <property type="entry name" value="RteC"/>
    <property type="match status" value="1"/>
</dbReference>
<evidence type="ECO:0000313" key="1">
    <source>
        <dbReference type="EMBL" id="MDI9257938.1"/>
    </source>
</evidence>
<comment type="caution">
    <text evidence="1">The sequence shown here is derived from an EMBL/GenBank/DDBJ whole genome shotgun (WGS) entry which is preliminary data.</text>
</comment>
<evidence type="ECO:0000313" key="2">
    <source>
        <dbReference type="Proteomes" id="UP001230035"/>
    </source>
</evidence>
<dbReference type="Proteomes" id="UP001230035">
    <property type="component" value="Unassembled WGS sequence"/>
</dbReference>
<name>A0ABT6XS61_9FLAO</name>
<accession>A0ABT6XS61</accession>
<sequence length="275" mass="32613">MKSFAASLMAELEQQLLHIKAENNCIIKQSELGVKSTVKTIEKLKTFFSNYRFENKTQEIEFFKTIKPQFAAKLIFFNEVYNIEITKPCDSKKEIKKHYAAYKQKLKRFHEENIEFYKYYKSGNRSLDKKYFLRGKHDIKLTLDSFYFQSDYSFATSHDYKVAQIMAYEQIQYYLNTMTKSLKQTIPANHKLKWSASKTALVELIYALDTVGVFNEGKSSLRETAIAIQSFFNIELGQFNRIYLEIRNRKTIEKTHFLDHLKQSLLERINRVDEK</sequence>
<proteinExistence type="predicted"/>
<dbReference type="EMBL" id="JASGBP010000007">
    <property type="protein sequence ID" value="MDI9257938.1"/>
    <property type="molecule type" value="Genomic_DNA"/>
</dbReference>